<evidence type="ECO:0008006" key="2">
    <source>
        <dbReference type="Google" id="ProtNLM"/>
    </source>
</evidence>
<gene>
    <name evidence="1" type="ORF">NKE59_07350</name>
</gene>
<proteinExistence type="predicted"/>
<protein>
    <recommendedName>
        <fullName evidence="2">Transcriptional regulator</fullName>
    </recommendedName>
</protein>
<dbReference type="GO" id="GO:0003677">
    <property type="term" value="F:DNA binding"/>
    <property type="evidence" value="ECO:0007669"/>
    <property type="project" value="InterPro"/>
</dbReference>
<evidence type="ECO:0000313" key="1">
    <source>
        <dbReference type="EMBL" id="XCC57305.1"/>
    </source>
</evidence>
<reference evidence="1" key="1">
    <citation type="submission" date="2022-06" db="EMBL/GenBank/DDBJ databases">
        <title>New Polynucleobacter species.</title>
        <authorList>
            <person name="Hahn M.W."/>
        </authorList>
    </citation>
    <scope>NUCLEOTIDE SEQUENCE</scope>
    <source>
        <strain evidence="1">UK-FUSCHL-C3</strain>
    </source>
</reference>
<dbReference type="EMBL" id="CP099959">
    <property type="protein sequence ID" value="XCC57305.1"/>
    <property type="molecule type" value="Genomic_DNA"/>
</dbReference>
<dbReference type="AlphaFoldDB" id="A0AAU8A1M4"/>
<sequence>MTATRLAELSGVAYTTVVRMESSDGIPSGQVKTLDAVQKVLEEAGIEFIGTPESGAGVRWKT</sequence>
<dbReference type="Gene3D" id="1.10.260.40">
    <property type="entry name" value="lambda repressor-like DNA-binding domains"/>
    <property type="match status" value="1"/>
</dbReference>
<dbReference type="InterPro" id="IPR010982">
    <property type="entry name" value="Lambda_DNA-bd_dom_sf"/>
</dbReference>
<name>A0AAU8A1M4_9BURK</name>
<accession>A0AAU8A1M4</accession>
<organism evidence="1">
    <name type="scientific">Polynucleobacter sp. UK-FUSCHL-C3</name>
    <dbReference type="NCBI Taxonomy" id="2955208"/>
    <lineage>
        <taxon>Bacteria</taxon>
        <taxon>Pseudomonadati</taxon>
        <taxon>Pseudomonadota</taxon>
        <taxon>Betaproteobacteria</taxon>
        <taxon>Burkholderiales</taxon>
        <taxon>Burkholderiaceae</taxon>
        <taxon>Polynucleobacter</taxon>
    </lineage>
</organism>